<keyword evidence="3" id="KW-1185">Reference proteome</keyword>
<dbReference type="Gramene" id="PRQ49980">
    <property type="protein sequence ID" value="PRQ49980"/>
    <property type="gene ID" value="RchiOBHm_Chr2g0127981"/>
</dbReference>
<reference evidence="2 3" key="1">
    <citation type="journal article" date="2018" name="Nat. Genet.">
        <title>The Rosa genome provides new insights in the design of modern roses.</title>
        <authorList>
            <person name="Bendahmane M."/>
        </authorList>
    </citation>
    <scope>NUCLEOTIDE SEQUENCE [LARGE SCALE GENOMIC DNA]</scope>
    <source>
        <strain evidence="3">cv. Old Blush</strain>
    </source>
</reference>
<dbReference type="AlphaFoldDB" id="A0A2P6RU65"/>
<evidence type="ECO:0000256" key="1">
    <source>
        <dbReference type="SAM" id="MobiDB-lite"/>
    </source>
</evidence>
<sequence>MRKKPQSQLLICTEHDMQQPLYWFAEPPPALYLPFCLYSTASYLVDTERDRPKDTGGRRERRRGPPFKREDKKKKQQRVVRLASTQNFEDEGEDNVDWEEAPVAGFFPYSFDKASFLIHTPETLVSGVPSVLRRVVPIPLHVSSREGKREGELTALICTK</sequence>
<evidence type="ECO:0000313" key="2">
    <source>
        <dbReference type="EMBL" id="PRQ49980.1"/>
    </source>
</evidence>
<feature type="compositionally biased region" description="Basic and acidic residues" evidence="1">
    <location>
        <begin position="48"/>
        <end position="58"/>
    </location>
</feature>
<dbReference type="EMBL" id="PDCK01000040">
    <property type="protein sequence ID" value="PRQ49980.1"/>
    <property type="molecule type" value="Genomic_DNA"/>
</dbReference>
<gene>
    <name evidence="2" type="ORF">RchiOBHm_Chr2g0127981</name>
</gene>
<protein>
    <submittedName>
        <fullName evidence="2">Uncharacterized protein</fullName>
    </submittedName>
</protein>
<proteinExistence type="predicted"/>
<accession>A0A2P6RU65</accession>
<name>A0A2P6RU65_ROSCH</name>
<organism evidence="2 3">
    <name type="scientific">Rosa chinensis</name>
    <name type="common">China rose</name>
    <dbReference type="NCBI Taxonomy" id="74649"/>
    <lineage>
        <taxon>Eukaryota</taxon>
        <taxon>Viridiplantae</taxon>
        <taxon>Streptophyta</taxon>
        <taxon>Embryophyta</taxon>
        <taxon>Tracheophyta</taxon>
        <taxon>Spermatophyta</taxon>
        <taxon>Magnoliopsida</taxon>
        <taxon>eudicotyledons</taxon>
        <taxon>Gunneridae</taxon>
        <taxon>Pentapetalae</taxon>
        <taxon>rosids</taxon>
        <taxon>fabids</taxon>
        <taxon>Rosales</taxon>
        <taxon>Rosaceae</taxon>
        <taxon>Rosoideae</taxon>
        <taxon>Rosoideae incertae sedis</taxon>
        <taxon>Rosa</taxon>
    </lineage>
</organism>
<feature type="compositionally biased region" description="Basic residues" evidence="1">
    <location>
        <begin position="59"/>
        <end position="78"/>
    </location>
</feature>
<feature type="region of interest" description="Disordered" evidence="1">
    <location>
        <begin position="48"/>
        <end position="80"/>
    </location>
</feature>
<dbReference type="Proteomes" id="UP000238479">
    <property type="component" value="Chromosome 2"/>
</dbReference>
<evidence type="ECO:0000313" key="3">
    <source>
        <dbReference type="Proteomes" id="UP000238479"/>
    </source>
</evidence>
<comment type="caution">
    <text evidence="2">The sequence shown here is derived from an EMBL/GenBank/DDBJ whole genome shotgun (WGS) entry which is preliminary data.</text>
</comment>